<dbReference type="PRINTS" id="PR00037">
    <property type="entry name" value="HTHLACR"/>
</dbReference>
<feature type="domain" description="HTH deoR-type" evidence="5">
    <location>
        <begin position="12"/>
        <end position="67"/>
    </location>
</feature>
<dbReference type="InterPro" id="IPR036390">
    <property type="entry name" value="WH_DNA-bd_sf"/>
</dbReference>
<dbReference type="RefSeq" id="WP_106265605.1">
    <property type="nucleotide sequence ID" value="NZ_PVTX01000002.1"/>
</dbReference>
<dbReference type="EMBL" id="PVTX01000002">
    <property type="protein sequence ID" value="PRZ08688.1"/>
    <property type="molecule type" value="Genomic_DNA"/>
</dbReference>
<evidence type="ECO:0000256" key="3">
    <source>
        <dbReference type="ARBA" id="ARBA00023163"/>
    </source>
</evidence>
<dbReference type="InterPro" id="IPR028082">
    <property type="entry name" value="Peripla_BP_I"/>
</dbReference>
<dbReference type="GO" id="GO:0003677">
    <property type="term" value="F:DNA binding"/>
    <property type="evidence" value="ECO:0007669"/>
    <property type="project" value="UniProtKB-KW"/>
</dbReference>
<sequence>MSTEPAPRATLPAERRARLLATLRHDGVLRVAELTAELDVTAVTVRRDIAQLEREGLLRRVHGGAVPLETPGGAPGSAPVTTPPARPDDERPDATGQVGERPVTTSTTGTTGTVGVMVPSLDYYWPGVVRGMEDEARRHGLRVVLRGSSYEAADERPALERLAQTENLRGLILAPRVDAGHGSQVARWLVDSGIPHVLVEREATLAPHREALESVVSDHALGALMAVHHLADLGHRRVGLVLSRESPTSRKVAAGWRAACADLGLTTDEHFERLAPDRHSPEFPGVVDEIVATAVGSGTTALLVHSDPEASIVAQRAMERGLAVPGGLSIISYDDEVAGLFSPAMTAVRPPRDAVGRAAVDLLAKRLADPDRPVHRTAISPQLMVRESTGPVPDGRETH</sequence>
<evidence type="ECO:0000256" key="2">
    <source>
        <dbReference type="ARBA" id="ARBA00023125"/>
    </source>
</evidence>
<evidence type="ECO:0000313" key="7">
    <source>
        <dbReference type="Proteomes" id="UP000239895"/>
    </source>
</evidence>
<keyword evidence="1" id="KW-0805">Transcription regulation</keyword>
<dbReference type="PROSITE" id="PS51000">
    <property type="entry name" value="HTH_DEOR_2"/>
    <property type="match status" value="1"/>
</dbReference>
<keyword evidence="3" id="KW-0804">Transcription</keyword>
<feature type="region of interest" description="Disordered" evidence="4">
    <location>
        <begin position="64"/>
        <end position="113"/>
    </location>
</feature>
<dbReference type="Gene3D" id="1.10.10.10">
    <property type="entry name" value="Winged helix-like DNA-binding domain superfamily/Winged helix DNA-binding domain"/>
    <property type="match status" value="1"/>
</dbReference>
<keyword evidence="2 6" id="KW-0238">DNA-binding</keyword>
<dbReference type="Pfam" id="PF08220">
    <property type="entry name" value="HTH_DeoR"/>
    <property type="match status" value="1"/>
</dbReference>
<dbReference type="Proteomes" id="UP000239895">
    <property type="component" value="Unassembled WGS sequence"/>
</dbReference>
<accession>A0ABX5EIZ1</accession>
<keyword evidence="7" id="KW-1185">Reference proteome</keyword>
<dbReference type="Pfam" id="PF13377">
    <property type="entry name" value="Peripla_BP_3"/>
    <property type="match status" value="1"/>
</dbReference>
<dbReference type="PANTHER" id="PTHR30146">
    <property type="entry name" value="LACI-RELATED TRANSCRIPTIONAL REPRESSOR"/>
    <property type="match status" value="1"/>
</dbReference>
<dbReference type="InterPro" id="IPR018356">
    <property type="entry name" value="Tscrpt_reg_HTH_DeoR_CS"/>
</dbReference>
<proteinExistence type="predicted"/>
<evidence type="ECO:0000313" key="6">
    <source>
        <dbReference type="EMBL" id="PRZ08688.1"/>
    </source>
</evidence>
<dbReference type="InterPro" id="IPR001034">
    <property type="entry name" value="DeoR_HTH"/>
</dbReference>
<dbReference type="SUPFAM" id="SSF53822">
    <property type="entry name" value="Periplasmic binding protein-like I"/>
    <property type="match status" value="1"/>
</dbReference>
<protein>
    <submittedName>
        <fullName evidence="6">DNA-binding LacI/PurR family transcriptional regulator</fullName>
    </submittedName>
</protein>
<dbReference type="InterPro" id="IPR046335">
    <property type="entry name" value="LacI/GalR-like_sensor"/>
</dbReference>
<organism evidence="6 7">
    <name type="scientific">Isoptericola halotolerans</name>
    <dbReference type="NCBI Taxonomy" id="300560"/>
    <lineage>
        <taxon>Bacteria</taxon>
        <taxon>Bacillati</taxon>
        <taxon>Actinomycetota</taxon>
        <taxon>Actinomycetes</taxon>
        <taxon>Micrococcales</taxon>
        <taxon>Promicromonosporaceae</taxon>
        <taxon>Isoptericola</taxon>
    </lineage>
</organism>
<feature type="region of interest" description="Disordered" evidence="4">
    <location>
        <begin position="380"/>
        <end position="399"/>
    </location>
</feature>
<evidence type="ECO:0000256" key="4">
    <source>
        <dbReference type="SAM" id="MobiDB-lite"/>
    </source>
</evidence>
<feature type="compositionally biased region" description="Low complexity" evidence="4">
    <location>
        <begin position="103"/>
        <end position="113"/>
    </location>
</feature>
<name>A0ABX5EIZ1_9MICO</name>
<dbReference type="SUPFAM" id="SSF46785">
    <property type="entry name" value="Winged helix' DNA-binding domain"/>
    <property type="match status" value="1"/>
</dbReference>
<evidence type="ECO:0000256" key="1">
    <source>
        <dbReference type="ARBA" id="ARBA00023015"/>
    </source>
</evidence>
<dbReference type="PROSITE" id="PS00894">
    <property type="entry name" value="HTH_DEOR_1"/>
    <property type="match status" value="1"/>
</dbReference>
<dbReference type="CDD" id="cd06267">
    <property type="entry name" value="PBP1_LacI_sugar_binding-like"/>
    <property type="match status" value="1"/>
</dbReference>
<reference evidence="6 7" key="1">
    <citation type="submission" date="2018-03" db="EMBL/GenBank/DDBJ databases">
        <title>Comparative analysis of microorganisms from saline springs in Andes Mountain Range, Colombia.</title>
        <authorList>
            <person name="Rubin E."/>
        </authorList>
    </citation>
    <scope>NUCLEOTIDE SEQUENCE [LARGE SCALE GENOMIC DNA]</scope>
    <source>
        <strain evidence="6 7">CG 23</strain>
    </source>
</reference>
<dbReference type="Gene3D" id="3.40.50.2300">
    <property type="match status" value="2"/>
</dbReference>
<comment type="caution">
    <text evidence="6">The sequence shown here is derived from an EMBL/GenBank/DDBJ whole genome shotgun (WGS) entry which is preliminary data.</text>
</comment>
<dbReference type="SMART" id="SM00420">
    <property type="entry name" value="HTH_DEOR"/>
    <property type="match status" value="1"/>
</dbReference>
<evidence type="ECO:0000259" key="5">
    <source>
        <dbReference type="PROSITE" id="PS51000"/>
    </source>
</evidence>
<dbReference type="PANTHER" id="PTHR30146:SF155">
    <property type="entry name" value="ALANINE RACEMASE"/>
    <property type="match status" value="1"/>
</dbReference>
<gene>
    <name evidence="6" type="ORF">BCL65_102230</name>
</gene>
<dbReference type="InterPro" id="IPR036388">
    <property type="entry name" value="WH-like_DNA-bd_sf"/>
</dbReference>